<gene>
    <name evidence="1" type="ORF">M9H77_12300</name>
</gene>
<dbReference type="EMBL" id="CM044703">
    <property type="protein sequence ID" value="KAI5671936.1"/>
    <property type="molecule type" value="Genomic_DNA"/>
</dbReference>
<evidence type="ECO:0000313" key="1">
    <source>
        <dbReference type="EMBL" id="KAI5671936.1"/>
    </source>
</evidence>
<evidence type="ECO:0000313" key="2">
    <source>
        <dbReference type="Proteomes" id="UP001060085"/>
    </source>
</evidence>
<accession>A0ACC0BH45</accession>
<protein>
    <submittedName>
        <fullName evidence="1">Uncharacterized protein</fullName>
    </submittedName>
</protein>
<comment type="caution">
    <text evidence="1">The sequence shown here is derived from an EMBL/GenBank/DDBJ whole genome shotgun (WGS) entry which is preliminary data.</text>
</comment>
<sequence length="415" mass="48444">MFVWMRKRLASGVLPDRPTGRKSTIKRTELDRNPRESEMRQFLTALRGDRWQDYHLGKEVLKIKGIPGKKYKSNPCEEQKKDCRIHVQRNPKYLNRYSTHAVNVVVKRLDDKQRKAIVRMGFRSMLELRTCSLPYDIFSWMADQYNSKKGLQKMCTVYWGYQMAGRILKVYFCERGRSANKRLENEFNLMIGEDKMMSIISLKTSLLNLRTAGTEFQVKFILLVTANISIPIGEKVSPYRKRRTPRIIDWSQTAINQRARMLRELRLFRGIDVDMVEALGPKKDAAELEALRSRLDSFGAGIIEVKSELKSLRGNVNQIKHNVELSQSKMMEELHKFMTFINEKYRECGGIQIDCEQKKKTRSEILPTKTRGIFQKIGKKMCSHWLMTGRMPRTEATKDFEKSVVNVAVLKMIDL</sequence>
<organism evidence="1 2">
    <name type="scientific">Catharanthus roseus</name>
    <name type="common">Madagascar periwinkle</name>
    <name type="synonym">Vinca rosea</name>
    <dbReference type="NCBI Taxonomy" id="4058"/>
    <lineage>
        <taxon>Eukaryota</taxon>
        <taxon>Viridiplantae</taxon>
        <taxon>Streptophyta</taxon>
        <taxon>Embryophyta</taxon>
        <taxon>Tracheophyta</taxon>
        <taxon>Spermatophyta</taxon>
        <taxon>Magnoliopsida</taxon>
        <taxon>eudicotyledons</taxon>
        <taxon>Gunneridae</taxon>
        <taxon>Pentapetalae</taxon>
        <taxon>asterids</taxon>
        <taxon>lamiids</taxon>
        <taxon>Gentianales</taxon>
        <taxon>Apocynaceae</taxon>
        <taxon>Rauvolfioideae</taxon>
        <taxon>Vinceae</taxon>
        <taxon>Catharanthinae</taxon>
        <taxon>Catharanthus</taxon>
    </lineage>
</organism>
<proteinExistence type="predicted"/>
<dbReference type="Proteomes" id="UP001060085">
    <property type="component" value="Linkage Group LG03"/>
</dbReference>
<name>A0ACC0BH45_CATRO</name>
<reference evidence="2" key="1">
    <citation type="journal article" date="2023" name="Nat. Plants">
        <title>Single-cell RNA sequencing provides a high-resolution roadmap for understanding the multicellular compartmentation of specialized metabolism.</title>
        <authorList>
            <person name="Sun S."/>
            <person name="Shen X."/>
            <person name="Li Y."/>
            <person name="Li Y."/>
            <person name="Wang S."/>
            <person name="Li R."/>
            <person name="Zhang H."/>
            <person name="Shen G."/>
            <person name="Guo B."/>
            <person name="Wei J."/>
            <person name="Xu J."/>
            <person name="St-Pierre B."/>
            <person name="Chen S."/>
            <person name="Sun C."/>
        </authorList>
    </citation>
    <scope>NUCLEOTIDE SEQUENCE [LARGE SCALE GENOMIC DNA]</scope>
</reference>
<keyword evidence="2" id="KW-1185">Reference proteome</keyword>